<dbReference type="Proteomes" id="UP001165079">
    <property type="component" value="Unassembled WGS sequence"/>
</dbReference>
<feature type="transmembrane region" description="Helical" evidence="7">
    <location>
        <begin position="553"/>
        <end position="575"/>
    </location>
</feature>
<dbReference type="GO" id="GO:0005886">
    <property type="term" value="C:plasma membrane"/>
    <property type="evidence" value="ECO:0007669"/>
    <property type="project" value="UniProtKB-SubCell"/>
</dbReference>
<feature type="domain" description="SSD" evidence="8">
    <location>
        <begin position="483"/>
        <end position="653"/>
    </location>
</feature>
<name>A0A9W6SQP3_9ACTN</name>
<evidence type="ECO:0000313" key="9">
    <source>
        <dbReference type="EMBL" id="GLZ80412.1"/>
    </source>
</evidence>
<comment type="subcellular location">
    <subcellularLocation>
        <location evidence="1">Cell membrane</location>
        <topology evidence="1">Multi-pass membrane protein</topology>
    </subcellularLocation>
</comment>
<feature type="domain" description="SSD" evidence="8">
    <location>
        <begin position="190"/>
        <end position="319"/>
    </location>
</feature>
<comment type="caution">
    <text evidence="9">The sequence shown here is derived from an EMBL/GenBank/DDBJ whole genome shotgun (WGS) entry which is preliminary data.</text>
</comment>
<evidence type="ECO:0000313" key="10">
    <source>
        <dbReference type="Proteomes" id="UP001165079"/>
    </source>
</evidence>
<keyword evidence="3" id="KW-1003">Cell membrane</keyword>
<evidence type="ECO:0000256" key="2">
    <source>
        <dbReference type="ARBA" id="ARBA00010157"/>
    </source>
</evidence>
<accession>A0A9W6SQP3</accession>
<feature type="transmembrane region" description="Helical" evidence="7">
    <location>
        <begin position="170"/>
        <end position="189"/>
    </location>
</feature>
<dbReference type="EMBL" id="BSTX01000004">
    <property type="protein sequence ID" value="GLZ80412.1"/>
    <property type="molecule type" value="Genomic_DNA"/>
</dbReference>
<dbReference type="InterPro" id="IPR050545">
    <property type="entry name" value="Mycobact_MmpL"/>
</dbReference>
<sequence length="678" mass="70584">MERLAGWAMRHRRLALLAWVVVVAAITVAAQVVGGDYRDDHSLPGTESQAVASVFAESGRPDVATVTVVVESDDLAGARSRVAAMLAEVDGLPHVADVTDPFADPHAISDTGRIAYATVTLDAAARDIGYDDARAIIDTATKAEGAGLRVELGGDVVRSAEAPAGGAAEGAGMLAALVILLFMFGSLLAAAVPLLVAVFAVGSTLGLIALASHVFTLPSYIVPLMMLVGLGVGVDYALLIFTRFRGEIRKGATRDEATRVAVDTAGRSVLFAGATVIIALLGLLALGLGSLQGVAVGVALTVLVTMLASVTLLPALLTVLGGRIEKAIRKRADRDHGRRWRAWAGLMQRRPVLPLLLAVGVLIGLSAPALAMRLGFADAGTEAAASTSRQAYDLLGEGFGPGVNGPLIVLADGDGAAAYALVSDVDGVADSVPPRPISANRSMILVFPDSEPQSAETARLVDRLREASGGTYLVGGATAAAVDFAAAVSGRMPLFLLVVVGLSALLLMAVFRSLLIPVKAAILNLLSIGASLGVVTLVFQQGWFGVPKGPIEAFVPVLIFAIVFGLSMDYEVFLVSRMHEEWRRTGDAPHAVREGLATTGGVITAAGAIMIVVFGAFVLSPDRMLQQFGLGLAVAVLLDAVVIRCLVVPTVMRLLGARAWWLPRWLDRILPRVALEKE</sequence>
<dbReference type="PROSITE" id="PS50156">
    <property type="entry name" value="SSD"/>
    <property type="match status" value="2"/>
</dbReference>
<dbReference type="Pfam" id="PF03176">
    <property type="entry name" value="MMPL"/>
    <property type="match status" value="2"/>
</dbReference>
<comment type="similarity">
    <text evidence="2">Belongs to the resistance-nodulation-cell division (RND) (TC 2.A.6) family. MmpL subfamily.</text>
</comment>
<dbReference type="AlphaFoldDB" id="A0A9W6SQP3"/>
<feature type="transmembrane region" description="Helical" evidence="7">
    <location>
        <begin position="352"/>
        <end position="371"/>
    </location>
</feature>
<feature type="transmembrane region" description="Helical" evidence="7">
    <location>
        <begin position="630"/>
        <end position="655"/>
    </location>
</feature>
<keyword evidence="5 7" id="KW-1133">Transmembrane helix</keyword>
<evidence type="ECO:0000256" key="6">
    <source>
        <dbReference type="ARBA" id="ARBA00023136"/>
    </source>
</evidence>
<feature type="transmembrane region" description="Helical" evidence="7">
    <location>
        <begin position="522"/>
        <end position="541"/>
    </location>
</feature>
<feature type="transmembrane region" description="Helical" evidence="7">
    <location>
        <begin position="294"/>
        <end position="321"/>
    </location>
</feature>
<gene>
    <name evidence="9" type="ORF">Afil01_52190</name>
</gene>
<evidence type="ECO:0000256" key="7">
    <source>
        <dbReference type="SAM" id="Phobius"/>
    </source>
</evidence>
<dbReference type="SUPFAM" id="SSF82866">
    <property type="entry name" value="Multidrug efflux transporter AcrB transmembrane domain"/>
    <property type="match status" value="2"/>
</dbReference>
<reference evidence="9" key="1">
    <citation type="submission" date="2023-03" db="EMBL/GenBank/DDBJ databases">
        <title>Actinorhabdospora filicis NBRC 111898.</title>
        <authorList>
            <person name="Ichikawa N."/>
            <person name="Sato H."/>
            <person name="Tonouchi N."/>
        </authorList>
    </citation>
    <scope>NUCLEOTIDE SEQUENCE</scope>
    <source>
        <strain evidence="9">NBRC 111898</strain>
    </source>
</reference>
<feature type="transmembrane region" description="Helical" evidence="7">
    <location>
        <begin position="596"/>
        <end position="618"/>
    </location>
</feature>
<evidence type="ECO:0000256" key="4">
    <source>
        <dbReference type="ARBA" id="ARBA00022692"/>
    </source>
</evidence>
<dbReference type="InterPro" id="IPR004869">
    <property type="entry name" value="MMPL_dom"/>
</dbReference>
<feature type="transmembrane region" description="Helical" evidence="7">
    <location>
        <begin position="194"/>
        <end position="215"/>
    </location>
</feature>
<dbReference type="PANTHER" id="PTHR33406:SF11">
    <property type="entry name" value="MEMBRANE PROTEIN SCO6666-RELATED"/>
    <property type="match status" value="1"/>
</dbReference>
<evidence type="ECO:0000259" key="8">
    <source>
        <dbReference type="PROSITE" id="PS50156"/>
    </source>
</evidence>
<proteinExistence type="inferred from homology"/>
<feature type="transmembrane region" description="Helical" evidence="7">
    <location>
        <begin position="269"/>
        <end position="288"/>
    </location>
</feature>
<keyword evidence="10" id="KW-1185">Reference proteome</keyword>
<feature type="transmembrane region" description="Helical" evidence="7">
    <location>
        <begin position="221"/>
        <end position="241"/>
    </location>
</feature>
<dbReference type="PANTHER" id="PTHR33406">
    <property type="entry name" value="MEMBRANE PROTEIN MJ1562-RELATED"/>
    <property type="match status" value="1"/>
</dbReference>
<dbReference type="Gene3D" id="1.20.1640.10">
    <property type="entry name" value="Multidrug efflux transporter AcrB transmembrane domain"/>
    <property type="match status" value="2"/>
</dbReference>
<protein>
    <submittedName>
        <fullName evidence="9">Membrane protein</fullName>
    </submittedName>
</protein>
<dbReference type="InterPro" id="IPR000731">
    <property type="entry name" value="SSD"/>
</dbReference>
<evidence type="ECO:0000256" key="3">
    <source>
        <dbReference type="ARBA" id="ARBA00022475"/>
    </source>
</evidence>
<keyword evidence="6 7" id="KW-0472">Membrane</keyword>
<organism evidence="9 10">
    <name type="scientific">Actinorhabdospora filicis</name>
    <dbReference type="NCBI Taxonomy" id="1785913"/>
    <lineage>
        <taxon>Bacteria</taxon>
        <taxon>Bacillati</taxon>
        <taxon>Actinomycetota</taxon>
        <taxon>Actinomycetes</taxon>
        <taxon>Micromonosporales</taxon>
        <taxon>Micromonosporaceae</taxon>
        <taxon>Actinorhabdospora</taxon>
    </lineage>
</organism>
<evidence type="ECO:0000256" key="5">
    <source>
        <dbReference type="ARBA" id="ARBA00022989"/>
    </source>
</evidence>
<keyword evidence="4 7" id="KW-0812">Transmembrane</keyword>
<evidence type="ECO:0000256" key="1">
    <source>
        <dbReference type="ARBA" id="ARBA00004651"/>
    </source>
</evidence>
<feature type="transmembrane region" description="Helical" evidence="7">
    <location>
        <begin position="494"/>
        <end position="515"/>
    </location>
</feature>